<feature type="transmembrane region" description="Helical" evidence="2">
    <location>
        <begin position="148"/>
        <end position="167"/>
    </location>
</feature>
<keyword evidence="1" id="KW-0175">Coiled coil</keyword>
<feature type="transmembrane region" description="Helical" evidence="2">
    <location>
        <begin position="71"/>
        <end position="91"/>
    </location>
</feature>
<dbReference type="PROSITE" id="PS51831">
    <property type="entry name" value="HD"/>
    <property type="match status" value="1"/>
</dbReference>
<dbReference type="PROSITE" id="PS51832">
    <property type="entry name" value="HD_GYP"/>
    <property type="match status" value="1"/>
</dbReference>
<gene>
    <name evidence="5" type="ORF">CSX02_03250</name>
</gene>
<feature type="transmembrane region" description="Helical" evidence="2">
    <location>
        <begin position="112"/>
        <end position="136"/>
    </location>
</feature>
<keyword evidence="6" id="KW-1185">Reference proteome</keyword>
<evidence type="ECO:0000256" key="2">
    <source>
        <dbReference type="SAM" id="Phobius"/>
    </source>
</evidence>
<keyword evidence="2" id="KW-1133">Transmembrane helix</keyword>
<dbReference type="Proteomes" id="UP000224563">
    <property type="component" value="Unassembled WGS sequence"/>
</dbReference>
<dbReference type="InterPro" id="IPR003607">
    <property type="entry name" value="HD/PDEase_dom"/>
</dbReference>
<dbReference type="Gene3D" id="1.10.3210.10">
    <property type="entry name" value="Hypothetical protein af1432"/>
    <property type="match status" value="1"/>
</dbReference>
<dbReference type="SUPFAM" id="SSF109604">
    <property type="entry name" value="HD-domain/PDEase-like"/>
    <property type="match status" value="1"/>
</dbReference>
<keyword evidence="2" id="KW-0812">Transmembrane</keyword>
<reference evidence="5 6" key="1">
    <citation type="submission" date="2017-10" db="EMBL/GenBank/DDBJ databases">
        <title>Resolving the taxonomy of Roseburia spp., Eubacterium rectale and Agathobacter spp. through phylogenomic analysis.</title>
        <authorList>
            <person name="Sheridan P.O."/>
            <person name="Walker A.W."/>
            <person name="Duncan S.H."/>
            <person name="Scott K.P."/>
            <person name="Toole P.W.O."/>
            <person name="Luis P."/>
            <person name="Flint H.J."/>
        </authorList>
    </citation>
    <scope>NUCLEOTIDE SEQUENCE [LARGE SCALE GENOMIC DNA]</scope>
    <source>
        <strain evidence="5 6">JK623</strain>
    </source>
</reference>
<dbReference type="PANTHER" id="PTHR43155">
    <property type="entry name" value="CYCLIC DI-GMP PHOSPHODIESTERASE PA4108-RELATED"/>
    <property type="match status" value="1"/>
</dbReference>
<proteinExistence type="predicted"/>
<evidence type="ECO:0000259" key="3">
    <source>
        <dbReference type="PROSITE" id="PS51831"/>
    </source>
</evidence>
<feature type="domain" description="HD-GYP" evidence="4">
    <location>
        <begin position="247"/>
        <end position="442"/>
    </location>
</feature>
<name>A0A2G3E568_9FIRM</name>
<dbReference type="AlphaFoldDB" id="A0A2G3E568"/>
<dbReference type="PROSITE" id="PS51257">
    <property type="entry name" value="PROKAR_LIPOPROTEIN"/>
    <property type="match status" value="1"/>
</dbReference>
<evidence type="ECO:0000313" key="5">
    <source>
        <dbReference type="EMBL" id="PHU38310.1"/>
    </source>
</evidence>
<dbReference type="PANTHER" id="PTHR43155:SF2">
    <property type="entry name" value="CYCLIC DI-GMP PHOSPHODIESTERASE PA4108"/>
    <property type="match status" value="1"/>
</dbReference>
<dbReference type="CDD" id="cd00077">
    <property type="entry name" value="HDc"/>
    <property type="match status" value="1"/>
</dbReference>
<comment type="caution">
    <text evidence="5">The sequence shown here is derived from an EMBL/GenBank/DDBJ whole genome shotgun (WGS) entry which is preliminary data.</text>
</comment>
<reference evidence="5 6" key="2">
    <citation type="submission" date="2017-10" db="EMBL/GenBank/DDBJ databases">
        <authorList>
            <person name="Banno H."/>
            <person name="Chua N.-H."/>
        </authorList>
    </citation>
    <scope>NUCLEOTIDE SEQUENCE [LARGE SCALE GENOMIC DNA]</scope>
    <source>
        <strain evidence="5 6">JK623</strain>
    </source>
</reference>
<dbReference type="RefSeq" id="WP_099385622.1">
    <property type="nucleotide sequence ID" value="NZ_JANSWH010000081.1"/>
</dbReference>
<feature type="transmembrane region" description="Helical" evidence="2">
    <location>
        <begin position="12"/>
        <end position="33"/>
    </location>
</feature>
<keyword evidence="2" id="KW-0472">Membrane</keyword>
<sequence>MFEFIRTNQLNIMFILSVACMTIAVLLLITDFISKRRKRILIMMELTATFLLYFDRMAYVYSGKPDGVGYVMSRVSNFAVFFLTSVIVWVFNRYLRDLLQVEGKVEKIPKRVQFVNVISIMGMIMVVISQFTHWYYSIDANNIYHRGPLFLLCYVVPVVGPLVQYTVVHEYRKSFGKLIYTALSLYIFVPIVVAIIQIFAYGISIVNMAMVIVSILMYVFAHLDINQTVKRAHKLEMNELQEEKKSMKRLFDQTATAFVIAVEKRDAYAEGHAERVADYARKLAVMLGKNEEQADEVYYAALLHDVGMIAIPDSLIGRKDNLTEEELAIQKNRPIISGEILANIKEYPYLREAALYCHERYDGTGYPTGMQGKTIPEIARIIAVADAFDSMTSQKQYRDALPYLTVREEFIKEAGSRFDPDIADLMVQLMDREYTRTEQNEVLELQDHLSCNEYREEVTVGIPLGTEAIQIMFTCKPKNTATGQFSSPSIILFDSYDRQVHDNQKAIEAYHYVEYGEIWFDGHYISTSARNIEVNVMENHAAQSEDGAEQYIISGGRFEDHVSITMTSAKYTVDIIIALPDKSKASFIGLTGEHCELEQISVEPTGVHVTEGEIKKIVEAINYIDRMESDIPNVQIDRPRIASTEGIPVKEDLHVAFHTMSLPSASHMWHCPYIILFYSDDGRVNGKGYEEYVLLKLNGEETGGEDYVENKFIMKKSEDFPGWEQWKEINKVGMESAFDVTRKGNHVTISTNNLGIYMENTTIMKDASKPVYVALTGDQVALTDIRIRNR</sequence>
<dbReference type="InterPro" id="IPR037522">
    <property type="entry name" value="HD_GYP_dom"/>
</dbReference>
<dbReference type="SMART" id="SM00471">
    <property type="entry name" value="HDc"/>
    <property type="match status" value="1"/>
</dbReference>
<evidence type="ECO:0000313" key="6">
    <source>
        <dbReference type="Proteomes" id="UP000224563"/>
    </source>
</evidence>
<feature type="coiled-coil region" evidence="1">
    <location>
        <begin position="230"/>
        <end position="257"/>
    </location>
</feature>
<protein>
    <submittedName>
        <fullName evidence="5">Diguanylate cyclase</fullName>
    </submittedName>
</protein>
<accession>A0A2G3E568</accession>
<evidence type="ECO:0000259" key="4">
    <source>
        <dbReference type="PROSITE" id="PS51832"/>
    </source>
</evidence>
<feature type="transmembrane region" description="Helical" evidence="2">
    <location>
        <begin position="179"/>
        <end position="199"/>
    </location>
</feature>
<dbReference type="InterPro" id="IPR006674">
    <property type="entry name" value="HD_domain"/>
</dbReference>
<organism evidence="5 6">
    <name type="scientific">Agathobacter ruminis</name>
    <dbReference type="NCBI Taxonomy" id="1712665"/>
    <lineage>
        <taxon>Bacteria</taxon>
        <taxon>Bacillati</taxon>
        <taxon>Bacillota</taxon>
        <taxon>Clostridia</taxon>
        <taxon>Lachnospirales</taxon>
        <taxon>Lachnospiraceae</taxon>
        <taxon>Agathobacter</taxon>
    </lineage>
</organism>
<evidence type="ECO:0000256" key="1">
    <source>
        <dbReference type="SAM" id="Coils"/>
    </source>
</evidence>
<feature type="transmembrane region" description="Helical" evidence="2">
    <location>
        <begin position="40"/>
        <end position="59"/>
    </location>
</feature>
<dbReference type="EMBL" id="PDYG01000011">
    <property type="protein sequence ID" value="PHU38310.1"/>
    <property type="molecule type" value="Genomic_DNA"/>
</dbReference>
<feature type="domain" description="HD" evidence="3">
    <location>
        <begin position="269"/>
        <end position="391"/>
    </location>
</feature>
<dbReference type="Pfam" id="PF13487">
    <property type="entry name" value="HD_5"/>
    <property type="match status" value="1"/>
</dbReference>